<organism evidence="3 4">
    <name type="scientific">Petrolisthes manimaculis</name>
    <dbReference type="NCBI Taxonomy" id="1843537"/>
    <lineage>
        <taxon>Eukaryota</taxon>
        <taxon>Metazoa</taxon>
        <taxon>Ecdysozoa</taxon>
        <taxon>Arthropoda</taxon>
        <taxon>Crustacea</taxon>
        <taxon>Multicrustacea</taxon>
        <taxon>Malacostraca</taxon>
        <taxon>Eumalacostraca</taxon>
        <taxon>Eucarida</taxon>
        <taxon>Decapoda</taxon>
        <taxon>Pleocyemata</taxon>
        <taxon>Anomura</taxon>
        <taxon>Galatheoidea</taxon>
        <taxon>Porcellanidae</taxon>
        <taxon>Petrolisthes</taxon>
    </lineage>
</organism>
<evidence type="ECO:0000256" key="2">
    <source>
        <dbReference type="SAM" id="MobiDB-lite"/>
    </source>
</evidence>
<feature type="compositionally biased region" description="Polar residues" evidence="2">
    <location>
        <begin position="75"/>
        <end position="89"/>
    </location>
</feature>
<feature type="compositionally biased region" description="Polar residues" evidence="2">
    <location>
        <begin position="1"/>
        <end position="10"/>
    </location>
</feature>
<dbReference type="GO" id="GO:0005802">
    <property type="term" value="C:trans-Golgi network"/>
    <property type="evidence" value="ECO:0007669"/>
    <property type="project" value="TreeGrafter"/>
</dbReference>
<sequence length="1166" mass="131123">MDINSPQSLDSPPIPSTRVDGDACEKLVDSNVSTREEVMNDDTGKSVTVETDIPKKKMDTDIPGEGMKEEGGDDCSQTEQMDNFCSNIPSVDLHNGKSQQKGQSDLSIFGQTNRNNNEDVHRPESVKHVHNEKRMSLQIDNSCTLEDCQSKDSKENRDCDLENLSCNEEMELSGMLHDESVIEFSREKIGKKLGCTRVNDSSRPSEEKETRTVRNTKSTGIESSMESVVSSLEKCNVNSRGTPEHVCGNDIQMVEQEETGQRCKAKNDIVNESRPTCDEKASGERSLHKYSSKRDRLHNVSDSRNELSSESNSGDKWQNDSEHRKVKHNSSIGGHTLHGACGLNSASSSFSTSSSPENGDCSDSSAVKNRSSDLERSDSSTSSESGQRLLMGVFSKDSRDSENSGTSSSADFSINPKSSTKLPGELESLMKTRHRPGTPDNSEFDITTLDFSSTPKHNLMKMLSGLLDECDALKKEKARLEGEVDRLEADQSSEIYASQIETLEKSLAQAQADACSWKEQLQKGEQRHMSEVVNIREDLTGRLERITQQYQAANKDKESMVIKYATSEREVILAKKQKEGVEKKLREFEKEREQLQAKNKMLISERARICQTLDTKVQKVNWYQREVERLKEEVNGREVKIKWAQTKLKTEMDVHQDCQGKLDRALTKITRHEEEVKEVRERAEGLVKATLDDQNSRANVLDMQLKEEKARVILERQVNEDRGSAYSRVSTDLEKLRTKHSALEEEAVSLRTRVASLECEREESEKLFSSLRAEVMNARQESSQLSLQLANSSHLKQQLDRERELVQSSGEEVERQQVVIAELEAELEACRTKEAELLAFTQKLSNKNVEIQSQFSALQSKNQLVEVERDEAVTELEEVRQQRAHLKTDLARETHSHVTQVEELRHELKEKTEEVEHLRTRVMDLESEIQVVNRKHINALKDVTREMQKLRRRVEQQEDNGGGGGSEGMMSVGGGGNSGRCSQAADTFSQPSPASSNTSLNTLEYSSHSAHNGTHSTQQEGMMEPVVSQQVLVERIVRLQRAAAKRAEKIEFLEEHVAQLVGELKKKSRIIHHYIMKEETGALSSTASDNSKAEVLRHGGIMASVYGSSPRDSSMTLELSLEINTKLQAVLEDTLLKNITLKENLNTLGDEIAKISKQNQQQRNQK</sequence>
<comment type="caution">
    <text evidence="3">The sequence shown here is derived from an EMBL/GenBank/DDBJ whole genome shotgun (WGS) entry which is preliminary data.</text>
</comment>
<keyword evidence="4" id="KW-1185">Reference proteome</keyword>
<proteinExistence type="predicted"/>
<feature type="region of interest" description="Disordered" evidence="2">
    <location>
        <begin position="195"/>
        <end position="226"/>
    </location>
</feature>
<protein>
    <recommendedName>
        <fullName evidence="5">Coiled-coil domain-containing protein 186</fullName>
    </recommendedName>
</protein>
<feature type="region of interest" description="Disordered" evidence="2">
    <location>
        <begin position="951"/>
        <end position="1001"/>
    </location>
</feature>
<feature type="compositionally biased region" description="Low complexity" evidence="2">
    <location>
        <begin position="346"/>
        <end position="355"/>
    </location>
</feature>
<name>A0AAE1PAP7_9EUCA</name>
<feature type="compositionally biased region" description="Basic and acidic residues" evidence="2">
    <location>
        <begin position="203"/>
        <end position="212"/>
    </location>
</feature>
<keyword evidence="1" id="KW-0175">Coiled coil</keyword>
<feature type="compositionally biased region" description="Basic and acidic residues" evidence="2">
    <location>
        <begin position="52"/>
        <end position="70"/>
    </location>
</feature>
<dbReference type="PANTHER" id="PTHR18911:SF5">
    <property type="entry name" value="COILED-COIL DOMAIN-CONTAINING PROTEIN 186"/>
    <property type="match status" value="1"/>
</dbReference>
<reference evidence="3" key="1">
    <citation type="submission" date="2023-11" db="EMBL/GenBank/DDBJ databases">
        <title>Genome assemblies of two species of porcelain crab, Petrolisthes cinctipes and Petrolisthes manimaculis (Anomura: Porcellanidae).</title>
        <authorList>
            <person name="Angst P."/>
        </authorList>
    </citation>
    <scope>NUCLEOTIDE SEQUENCE</scope>
    <source>
        <strain evidence="3">PB745_02</strain>
        <tissue evidence="3">Gill</tissue>
    </source>
</reference>
<feature type="compositionally biased region" description="Basic and acidic residues" evidence="2">
    <location>
        <begin position="259"/>
        <end position="307"/>
    </location>
</feature>
<accession>A0AAE1PAP7</accession>
<feature type="compositionally biased region" description="Polar residues" evidence="2">
    <location>
        <begin position="96"/>
        <end position="115"/>
    </location>
</feature>
<feature type="region of interest" description="Disordered" evidence="2">
    <location>
        <begin position="1"/>
        <end position="133"/>
    </location>
</feature>
<dbReference type="Proteomes" id="UP001292094">
    <property type="component" value="Unassembled WGS sequence"/>
</dbReference>
<dbReference type="EMBL" id="JAWZYT010002514">
    <property type="protein sequence ID" value="KAK4303911.1"/>
    <property type="molecule type" value="Genomic_DNA"/>
</dbReference>
<feature type="compositionally biased region" description="Polar residues" evidence="2">
    <location>
        <begin position="403"/>
        <end position="421"/>
    </location>
</feature>
<feature type="compositionally biased region" description="Polar residues" evidence="2">
    <location>
        <begin position="980"/>
        <end position="1001"/>
    </location>
</feature>
<gene>
    <name evidence="3" type="ORF">Pmani_024117</name>
</gene>
<evidence type="ECO:0000313" key="3">
    <source>
        <dbReference type="EMBL" id="KAK4303911.1"/>
    </source>
</evidence>
<dbReference type="GO" id="GO:0031267">
    <property type="term" value="F:small GTPase binding"/>
    <property type="evidence" value="ECO:0007669"/>
    <property type="project" value="TreeGrafter"/>
</dbReference>
<feature type="compositionally biased region" description="Gly residues" evidence="2">
    <location>
        <begin position="960"/>
        <end position="978"/>
    </location>
</feature>
<evidence type="ECO:0008006" key="5">
    <source>
        <dbReference type="Google" id="ProtNLM"/>
    </source>
</evidence>
<feature type="region of interest" description="Disordered" evidence="2">
    <location>
        <begin position="257"/>
        <end position="334"/>
    </location>
</feature>
<dbReference type="PANTHER" id="PTHR18911">
    <property type="entry name" value="CTCL TUMOR ANTIGEN HD-CL-01"/>
    <property type="match status" value="1"/>
</dbReference>
<dbReference type="AlphaFoldDB" id="A0AAE1PAP7"/>
<feature type="coiled-coil region" evidence="1">
    <location>
        <begin position="456"/>
        <end position="833"/>
    </location>
</feature>
<evidence type="ECO:0000256" key="1">
    <source>
        <dbReference type="SAM" id="Coils"/>
    </source>
</evidence>
<feature type="compositionally biased region" description="Basic and acidic residues" evidence="2">
    <location>
        <begin position="116"/>
        <end position="133"/>
    </location>
</feature>
<dbReference type="GO" id="GO:0099518">
    <property type="term" value="P:vesicle cytoskeletal trafficking"/>
    <property type="evidence" value="ECO:0007669"/>
    <property type="project" value="TreeGrafter"/>
</dbReference>
<feature type="compositionally biased region" description="Basic and acidic residues" evidence="2">
    <location>
        <begin position="19"/>
        <end position="44"/>
    </location>
</feature>
<evidence type="ECO:0000313" key="4">
    <source>
        <dbReference type="Proteomes" id="UP001292094"/>
    </source>
</evidence>
<feature type="region of interest" description="Disordered" evidence="2">
    <location>
        <begin position="346"/>
        <end position="423"/>
    </location>
</feature>
<dbReference type="InterPro" id="IPR038830">
    <property type="entry name" value="CCDC186"/>
</dbReference>